<proteinExistence type="predicted"/>
<dbReference type="InterPro" id="IPR013785">
    <property type="entry name" value="Aldolase_TIM"/>
</dbReference>
<reference evidence="2 3" key="1">
    <citation type="journal article" date="2018" name="Front. Microbiol.">
        <title>Genome Sequencing of Streptomyces atratus SCSIOZH16 and Activation Production of Nocardamine via Metabolic Engineering.</title>
        <authorList>
            <person name="Li Y."/>
            <person name="Zhang C."/>
            <person name="Liu C."/>
            <person name="Ju J."/>
            <person name="Ma J."/>
        </authorList>
    </citation>
    <scope>NUCLEOTIDE SEQUENCE [LARGE SCALE GENOMIC DNA]</scope>
    <source>
        <strain evidence="2 3">SCSIO_ZH16</strain>
    </source>
</reference>
<dbReference type="InterPro" id="IPR045247">
    <property type="entry name" value="Oye-like"/>
</dbReference>
<gene>
    <name evidence="2" type="ORF">C5746_17940</name>
</gene>
<sequence length="366" mass="38886">MNSPLLTPYRSTALHLPNRTAMAPMTRARADDTTGVPTPIMTEYYTQRAAAGLIVSEGIWPHPLGKGGPGVPGLTESAHVEGWRRLTRAVHAAGGRIFAQLWHVGRVSHPDLLGGEQPVAPSAVAISHGQIFTATGPKDYVAPHELSAAETAETVRSHATAARNAIDAGFDGVEINGAYGYLIAQFLSDNANLRTDGYSDRVRFAIEVVEAVAATIGADRTGLRISPGNPLLDIVESDPAPRYHRLLDALDGMGLAYLHVVQSGKYAALEDLRPRWNGTVVATCDGLEPGGREQAERALRAGLADVYAFGRLFLANPDLPQRIASNAPLNPMRKTGMYGGGAEGYVDYPRLSDGAGRGRTGVSPAR</sequence>
<dbReference type="PANTHER" id="PTHR22893">
    <property type="entry name" value="NADH OXIDOREDUCTASE-RELATED"/>
    <property type="match status" value="1"/>
</dbReference>
<dbReference type="PANTHER" id="PTHR22893:SF91">
    <property type="entry name" value="NADPH DEHYDROGENASE 2-RELATED"/>
    <property type="match status" value="1"/>
</dbReference>
<evidence type="ECO:0000313" key="2">
    <source>
        <dbReference type="EMBL" id="AXE78496.1"/>
    </source>
</evidence>
<dbReference type="InterPro" id="IPR001155">
    <property type="entry name" value="OxRdtase_FMN_N"/>
</dbReference>
<name>A0A2Z5JDP2_STRAR</name>
<dbReference type="SUPFAM" id="SSF51395">
    <property type="entry name" value="FMN-linked oxidoreductases"/>
    <property type="match status" value="1"/>
</dbReference>
<protein>
    <submittedName>
        <fullName evidence="2">Alkene reductase</fullName>
    </submittedName>
</protein>
<evidence type="ECO:0000313" key="3">
    <source>
        <dbReference type="Proteomes" id="UP000252698"/>
    </source>
</evidence>
<dbReference type="AlphaFoldDB" id="A0A2Z5JDP2"/>
<accession>A0A2Z5JDP2</accession>
<dbReference type="GeneID" id="95520341"/>
<dbReference type="EMBL" id="CP027306">
    <property type="protein sequence ID" value="AXE78496.1"/>
    <property type="molecule type" value="Genomic_DNA"/>
</dbReference>
<dbReference type="GO" id="GO:0016491">
    <property type="term" value="F:oxidoreductase activity"/>
    <property type="evidence" value="ECO:0007669"/>
    <property type="project" value="InterPro"/>
</dbReference>
<dbReference type="KEGG" id="sata:C5746_17940"/>
<dbReference type="CDD" id="cd02933">
    <property type="entry name" value="OYE_like_FMN"/>
    <property type="match status" value="1"/>
</dbReference>
<dbReference type="Gene3D" id="3.20.20.70">
    <property type="entry name" value="Aldolase class I"/>
    <property type="match status" value="1"/>
</dbReference>
<evidence type="ECO:0000259" key="1">
    <source>
        <dbReference type="Pfam" id="PF00724"/>
    </source>
</evidence>
<dbReference type="Pfam" id="PF00724">
    <property type="entry name" value="Oxidored_FMN"/>
    <property type="match status" value="1"/>
</dbReference>
<dbReference type="RefSeq" id="WP_114245079.1">
    <property type="nucleotide sequence ID" value="NZ_CP027306.1"/>
</dbReference>
<dbReference type="GO" id="GO:0010181">
    <property type="term" value="F:FMN binding"/>
    <property type="evidence" value="ECO:0007669"/>
    <property type="project" value="InterPro"/>
</dbReference>
<organism evidence="2 3">
    <name type="scientific">Streptomyces atratus</name>
    <dbReference type="NCBI Taxonomy" id="1893"/>
    <lineage>
        <taxon>Bacteria</taxon>
        <taxon>Bacillati</taxon>
        <taxon>Actinomycetota</taxon>
        <taxon>Actinomycetes</taxon>
        <taxon>Kitasatosporales</taxon>
        <taxon>Streptomycetaceae</taxon>
        <taxon>Streptomyces</taxon>
    </lineage>
</organism>
<feature type="domain" description="NADH:flavin oxidoreductase/NADH oxidase N-terminal" evidence="1">
    <location>
        <begin position="6"/>
        <end position="330"/>
    </location>
</feature>
<dbReference type="Proteomes" id="UP000252698">
    <property type="component" value="Chromosome"/>
</dbReference>